<evidence type="ECO:0000313" key="2">
    <source>
        <dbReference type="Proteomes" id="UP000199651"/>
    </source>
</evidence>
<organism evidence="1 2">
    <name type="scientific">Actinokineospora alba</name>
    <dbReference type="NCBI Taxonomy" id="504798"/>
    <lineage>
        <taxon>Bacteria</taxon>
        <taxon>Bacillati</taxon>
        <taxon>Actinomycetota</taxon>
        <taxon>Actinomycetes</taxon>
        <taxon>Pseudonocardiales</taxon>
        <taxon>Pseudonocardiaceae</taxon>
        <taxon>Actinokineospora</taxon>
    </lineage>
</organism>
<name>A0A1H0JGU8_9PSEU</name>
<reference evidence="2" key="1">
    <citation type="submission" date="2016-10" db="EMBL/GenBank/DDBJ databases">
        <authorList>
            <person name="Varghese N."/>
            <person name="Submissions S."/>
        </authorList>
    </citation>
    <scope>NUCLEOTIDE SEQUENCE [LARGE SCALE GENOMIC DNA]</scope>
    <source>
        <strain evidence="2">IBRC-M 10655</strain>
    </source>
</reference>
<keyword evidence="2" id="KW-1185">Reference proteome</keyword>
<dbReference type="EMBL" id="FNJB01000003">
    <property type="protein sequence ID" value="SDO43007.1"/>
    <property type="molecule type" value="Genomic_DNA"/>
</dbReference>
<evidence type="ECO:0000313" key="1">
    <source>
        <dbReference type="EMBL" id="SDO43007.1"/>
    </source>
</evidence>
<dbReference type="AlphaFoldDB" id="A0A1H0JGU8"/>
<accession>A0A1H0JGU8</accession>
<gene>
    <name evidence="1" type="ORF">SAMN05192558_10383</name>
</gene>
<dbReference type="Gene3D" id="3.40.830.10">
    <property type="entry name" value="LigB-like"/>
    <property type="match status" value="1"/>
</dbReference>
<protein>
    <recommendedName>
        <fullName evidence="3">Catalytic LigB subunit of aromatic ring-opening dioxygenase</fullName>
    </recommendedName>
</protein>
<dbReference type="OrthoDB" id="4543339at2"/>
<proteinExistence type="predicted"/>
<sequence>MISRVAVLPQPPLLVPELVGGDDVDAVAVRAAAVAVAKDLAQVAPTWLVVGVGERAERIENAAGTFRGFGVDVRVELGPGAAERVADLDLPLPALVAGWLRAQVGAAEVAVELVPADLPTEQCLAEGRRLAGGEEPVGLLVLGDGSHRHGDKAIGRPDARAGSFDDSIAAAFAQVDLDALLAIDPAEADELGAVGRAPWQVLAGAVRADGRSWRCVRSSVQLPFGLAYHFAVWEPVAS</sequence>
<dbReference type="RefSeq" id="WP_091371618.1">
    <property type="nucleotide sequence ID" value="NZ_FNDV01000002.1"/>
</dbReference>
<dbReference type="STRING" id="504798.SAMN05421871_102966"/>
<dbReference type="Proteomes" id="UP000199651">
    <property type="component" value="Unassembled WGS sequence"/>
</dbReference>
<evidence type="ECO:0008006" key="3">
    <source>
        <dbReference type="Google" id="ProtNLM"/>
    </source>
</evidence>